<keyword evidence="3" id="KW-0234">DNA repair</keyword>
<protein>
    <submittedName>
        <fullName evidence="5">Mismatch-specific DNA-glycosylase</fullName>
    </submittedName>
</protein>
<dbReference type="GO" id="GO:0004844">
    <property type="term" value="F:uracil DNA N-glycosylase activity"/>
    <property type="evidence" value="ECO:0007669"/>
    <property type="project" value="TreeGrafter"/>
</dbReference>
<keyword evidence="1" id="KW-0227">DNA damage</keyword>
<evidence type="ECO:0000313" key="6">
    <source>
        <dbReference type="Proteomes" id="UP000721844"/>
    </source>
</evidence>
<dbReference type="GO" id="GO:0008263">
    <property type="term" value="F:pyrimidine-specific mismatch base pair DNA N-glycosylase activity"/>
    <property type="evidence" value="ECO:0007669"/>
    <property type="project" value="TreeGrafter"/>
</dbReference>
<dbReference type="Proteomes" id="UP000721844">
    <property type="component" value="Unassembled WGS sequence"/>
</dbReference>
<keyword evidence="2" id="KW-0378">Hydrolase</keyword>
<proteinExistence type="predicted"/>
<evidence type="ECO:0000256" key="3">
    <source>
        <dbReference type="ARBA" id="ARBA00023204"/>
    </source>
</evidence>
<dbReference type="Pfam" id="PF03167">
    <property type="entry name" value="UDG"/>
    <property type="match status" value="1"/>
</dbReference>
<evidence type="ECO:0000256" key="2">
    <source>
        <dbReference type="ARBA" id="ARBA00022801"/>
    </source>
</evidence>
<comment type="caution">
    <text evidence="5">The sequence shown here is derived from an EMBL/GenBank/DDBJ whole genome shotgun (WGS) entry which is preliminary data.</text>
</comment>
<dbReference type="CDD" id="cd10028">
    <property type="entry name" value="UDG-F2_TDG_MUG"/>
    <property type="match status" value="1"/>
</dbReference>
<accession>A0A963YYQ7</accession>
<dbReference type="InterPro" id="IPR015637">
    <property type="entry name" value="MUG/TDG"/>
</dbReference>
<sequence length="174" mass="19059">MLPDLLTDKLDLVICGTAAGAASAARGAYYAGPGNRFWPILAETGLTPRRFLPPEFPALLSLGIGLTDVCKTVSGQDEHLPRHGFDRLRLHAAMQRYRPRLLAFNSKRAASEFYAMPTGRIAYGMQPPLPEMPEIWVLPSTSGLACRAWNATPWQAMASRVAAIRQDRNSAPAR</sequence>
<dbReference type="GO" id="GO:0006285">
    <property type="term" value="P:base-excision repair, AP site formation"/>
    <property type="evidence" value="ECO:0007669"/>
    <property type="project" value="InterPro"/>
</dbReference>
<feature type="domain" description="Uracil-DNA glycosylase-like" evidence="4">
    <location>
        <begin position="4"/>
        <end position="148"/>
    </location>
</feature>
<reference evidence="5 6" key="1">
    <citation type="journal article" date="2021" name="Microorganisms">
        <title>Acidisoma silvae sp. nov. and Acidisomacellulosilytica sp. nov., Two Acidophilic Bacteria Isolated from Decaying Wood, Hydrolyzing Cellulose and Producing Poly-3-hydroxybutyrate.</title>
        <authorList>
            <person name="Mieszkin S."/>
            <person name="Pouder E."/>
            <person name="Uroz S."/>
            <person name="Simon-Colin C."/>
            <person name="Alain K."/>
        </authorList>
    </citation>
    <scope>NUCLEOTIDE SEQUENCE [LARGE SCALE GENOMIC DNA]</scope>
    <source>
        <strain evidence="5 6">HW T5.17</strain>
    </source>
</reference>
<dbReference type="Gene3D" id="3.40.470.10">
    <property type="entry name" value="Uracil-DNA glycosylase-like domain"/>
    <property type="match status" value="1"/>
</dbReference>
<dbReference type="InterPro" id="IPR005122">
    <property type="entry name" value="Uracil-DNA_glycosylase-like"/>
</dbReference>
<dbReference type="InterPro" id="IPR036895">
    <property type="entry name" value="Uracil-DNA_glycosylase-like_sf"/>
</dbReference>
<dbReference type="PANTHER" id="PTHR12159">
    <property type="entry name" value="G/T AND G/U MISMATCH-SPECIFIC DNA GLYCOSYLASE"/>
    <property type="match status" value="1"/>
</dbReference>
<dbReference type="AlphaFoldDB" id="A0A963YYQ7"/>
<keyword evidence="6" id="KW-1185">Reference proteome</keyword>
<name>A0A963YYQ7_9PROT</name>
<dbReference type="SUPFAM" id="SSF52141">
    <property type="entry name" value="Uracil-DNA glycosylase-like"/>
    <property type="match status" value="1"/>
</dbReference>
<dbReference type="PANTHER" id="PTHR12159:SF9">
    <property type="entry name" value="G_T MISMATCH-SPECIFIC THYMINE DNA GLYCOSYLASE"/>
    <property type="match status" value="1"/>
</dbReference>
<gene>
    <name evidence="5" type="ORF">ACELLULO517_05110</name>
</gene>
<evidence type="ECO:0000259" key="4">
    <source>
        <dbReference type="Pfam" id="PF03167"/>
    </source>
</evidence>
<dbReference type="EMBL" id="JAESVA010000002">
    <property type="protein sequence ID" value="MCB8879604.1"/>
    <property type="molecule type" value="Genomic_DNA"/>
</dbReference>
<evidence type="ECO:0000256" key="1">
    <source>
        <dbReference type="ARBA" id="ARBA00022763"/>
    </source>
</evidence>
<organism evidence="5 6">
    <name type="scientific">Acidisoma cellulosilyticum</name>
    <dbReference type="NCBI Taxonomy" id="2802395"/>
    <lineage>
        <taxon>Bacteria</taxon>
        <taxon>Pseudomonadati</taxon>
        <taxon>Pseudomonadota</taxon>
        <taxon>Alphaproteobacteria</taxon>
        <taxon>Acetobacterales</taxon>
        <taxon>Acidocellaceae</taxon>
        <taxon>Acidisoma</taxon>
    </lineage>
</organism>
<evidence type="ECO:0000313" key="5">
    <source>
        <dbReference type="EMBL" id="MCB8879604.1"/>
    </source>
</evidence>